<dbReference type="PANTHER" id="PTHR31851">
    <property type="entry name" value="FE(2+)/MN(2+) TRANSPORTER PCL1"/>
    <property type="match status" value="1"/>
</dbReference>
<reference evidence="6 7" key="1">
    <citation type="submission" date="2016-11" db="EMBL/GenBank/DDBJ databases">
        <authorList>
            <person name="Jaros S."/>
            <person name="Januszkiewicz K."/>
            <person name="Wedrychowicz H."/>
        </authorList>
    </citation>
    <scope>NUCLEOTIDE SEQUENCE [LARGE SCALE GENOMIC DNA]</scope>
    <source>
        <strain evidence="6 7">DSM 12906</strain>
    </source>
</reference>
<feature type="transmembrane region" description="Helical" evidence="5">
    <location>
        <begin position="42"/>
        <end position="63"/>
    </location>
</feature>
<feature type="transmembrane region" description="Helical" evidence="5">
    <location>
        <begin position="170"/>
        <end position="190"/>
    </location>
</feature>
<dbReference type="Proteomes" id="UP000184512">
    <property type="component" value="Unassembled WGS sequence"/>
</dbReference>
<feature type="transmembrane region" description="Helical" evidence="5">
    <location>
        <begin position="202"/>
        <end position="222"/>
    </location>
</feature>
<dbReference type="GO" id="GO:0005384">
    <property type="term" value="F:manganese ion transmembrane transporter activity"/>
    <property type="evidence" value="ECO:0007669"/>
    <property type="project" value="InterPro"/>
</dbReference>
<keyword evidence="7" id="KW-1185">Reference proteome</keyword>
<dbReference type="STRING" id="1123357.SAMN02745244_03146"/>
<accession>A0A1M6LQV7</accession>
<evidence type="ECO:0000313" key="7">
    <source>
        <dbReference type="Proteomes" id="UP000184512"/>
    </source>
</evidence>
<dbReference type="RefSeq" id="WP_073190056.1">
    <property type="nucleotide sequence ID" value="NZ_FQZG01000074.1"/>
</dbReference>
<dbReference type="InterPro" id="IPR008217">
    <property type="entry name" value="Ccc1_fam"/>
</dbReference>
<evidence type="ECO:0000256" key="5">
    <source>
        <dbReference type="SAM" id="Phobius"/>
    </source>
</evidence>
<evidence type="ECO:0000256" key="1">
    <source>
        <dbReference type="ARBA" id="ARBA00004127"/>
    </source>
</evidence>
<name>A0A1M6LQV7_9ACTN</name>
<proteinExistence type="predicted"/>
<dbReference type="OrthoDB" id="188924at2"/>
<protein>
    <submittedName>
        <fullName evidence="6">Predicted Fe2+/Mn2+ transporter, VIT1/CCC1 family</fullName>
    </submittedName>
</protein>
<keyword evidence="2 5" id="KW-0812">Transmembrane</keyword>
<keyword evidence="4 5" id="KW-0472">Membrane</keyword>
<dbReference type="AlphaFoldDB" id="A0A1M6LQV7"/>
<dbReference type="EMBL" id="FQZG01000074">
    <property type="protein sequence ID" value="SHJ73573.1"/>
    <property type="molecule type" value="Genomic_DNA"/>
</dbReference>
<sequence length="223" mass="23627">MAFWSRFTGDEIRRLVIDANDGMIVGAGIMEGLSLADQPEGVAITAALAALFSGAFSVAGANYSEISTDKDSVDAFLAEERRLRVLSPEQERAELTQIYVDKGLTPELARQVAEQLPAQEALADHAVEELGISPDAVEQFPALAALLSGLAFALGSLIPIIAMLVTPDEWNQAVLVTSVLGGVSLTSWIAARSSRMNTWRTVRRTLLFAAAAMLVSAAVGVLA</sequence>
<evidence type="ECO:0000256" key="2">
    <source>
        <dbReference type="ARBA" id="ARBA00022692"/>
    </source>
</evidence>
<dbReference type="GO" id="GO:0030026">
    <property type="term" value="P:intracellular manganese ion homeostasis"/>
    <property type="evidence" value="ECO:0007669"/>
    <property type="project" value="InterPro"/>
</dbReference>
<evidence type="ECO:0000256" key="4">
    <source>
        <dbReference type="ARBA" id="ARBA00023136"/>
    </source>
</evidence>
<keyword evidence="3 5" id="KW-1133">Transmembrane helix</keyword>
<gene>
    <name evidence="6" type="ORF">SAMN02745244_03146</name>
</gene>
<comment type="subcellular location">
    <subcellularLocation>
        <location evidence="1">Endomembrane system</location>
        <topology evidence="1">Multi-pass membrane protein</topology>
    </subcellularLocation>
</comment>
<feature type="transmembrane region" description="Helical" evidence="5">
    <location>
        <begin position="142"/>
        <end position="164"/>
    </location>
</feature>
<dbReference type="Pfam" id="PF01988">
    <property type="entry name" value="VIT1"/>
    <property type="match status" value="1"/>
</dbReference>
<organism evidence="6 7">
    <name type="scientific">Tessaracoccus bendigoensis DSM 12906</name>
    <dbReference type="NCBI Taxonomy" id="1123357"/>
    <lineage>
        <taxon>Bacteria</taxon>
        <taxon>Bacillati</taxon>
        <taxon>Actinomycetota</taxon>
        <taxon>Actinomycetes</taxon>
        <taxon>Propionibacteriales</taxon>
        <taxon>Propionibacteriaceae</taxon>
        <taxon>Tessaracoccus</taxon>
    </lineage>
</organism>
<dbReference type="GO" id="GO:0012505">
    <property type="term" value="C:endomembrane system"/>
    <property type="evidence" value="ECO:0007669"/>
    <property type="project" value="UniProtKB-SubCell"/>
</dbReference>
<evidence type="ECO:0000256" key="3">
    <source>
        <dbReference type="ARBA" id="ARBA00022989"/>
    </source>
</evidence>
<evidence type="ECO:0000313" key="6">
    <source>
        <dbReference type="EMBL" id="SHJ73573.1"/>
    </source>
</evidence>